<name>A0A249Y2F5_9CAUD</name>
<dbReference type="EMBL" id="MF285619">
    <property type="protein sequence ID" value="ASZ78856.1"/>
    <property type="molecule type" value="Genomic_DNA"/>
</dbReference>
<gene>
    <name evidence="2" type="ORF">2050H1_090</name>
</gene>
<dbReference type="Pfam" id="PF18723">
    <property type="entry name" value="HMUDK_hel"/>
    <property type="match status" value="1"/>
</dbReference>
<evidence type="ECO:0000313" key="3">
    <source>
        <dbReference type="Proteomes" id="UP000224362"/>
    </source>
</evidence>
<evidence type="ECO:0000259" key="1">
    <source>
        <dbReference type="Pfam" id="PF18723"/>
    </source>
</evidence>
<protein>
    <recommendedName>
        <fullName evidence="1">5-hmdU DNA kinase helical domain-containing protein</fullName>
    </recommendedName>
</protein>
<feature type="domain" description="5-hmdU DNA kinase helical" evidence="1">
    <location>
        <begin position="33"/>
        <end position="362"/>
    </location>
</feature>
<proteinExistence type="predicted"/>
<accession>A0A249Y2F5</accession>
<evidence type="ECO:0000313" key="2">
    <source>
        <dbReference type="EMBL" id="ASZ78856.1"/>
    </source>
</evidence>
<dbReference type="Proteomes" id="UP000224362">
    <property type="component" value="Segment"/>
</dbReference>
<sequence length="396" mass="46056">MKDKAYDIPYCGVDENRIKSANPILNPRVRLYAYQWMAERYQIHIRKDVYKQPAPWTDNQILRQVKFCNVRREHDRQSQYLIKNIVNSNLPLADKLFNCVMFRMFNLWGPIEAIGGPFTIAEFVALDLDQARADLTKYESAGNPVFTNAFNTGGLKQSLAFPERAVHAADKVSGETEVRVFRFGGIIDEMPYKQAKMLLQNNPGEYVIEGRETHMGMRVVRFLKQYMTEFPHYFDGILELDSPQEVYECLLNDIEGLGPFLAYQVWVDFTYNPDYPFSENHFTIAGPGCRNGIDLLFNQKDGMTYEECIFWLRDNQDEVFGQYGYKREEFWTGEEDHDCCMNVMQLENMFCEIQKYMRCVDAVQEGKKPRGKVGYDGVGDKQVRTGSANLLNMMRK</sequence>
<reference evidence="2 3" key="1">
    <citation type="submission" date="2017-06" db="EMBL/GenBank/DDBJ databases">
        <authorList>
            <person name="Kim H.J."/>
            <person name="Triplett B.A."/>
        </authorList>
    </citation>
    <scope>NUCLEOTIDE SEQUENCE [LARGE SCALE GENOMIC DNA]</scope>
</reference>
<dbReference type="InterPro" id="IPR040684">
    <property type="entry name" value="HMUDK_hel"/>
</dbReference>
<organism evidence="2 3">
    <name type="scientific">Serratia phage 2050H1</name>
    <dbReference type="NCBI Taxonomy" id="2024250"/>
    <lineage>
        <taxon>Viruses</taxon>
        <taxon>Duplodnaviria</taxon>
        <taxon>Heunggongvirae</taxon>
        <taxon>Uroviricota</taxon>
        <taxon>Caudoviricetes</taxon>
        <taxon>Pantevenvirales</taxon>
        <taxon>Ackermannviridae</taxon>
        <taxon>Miltonvirus</taxon>
        <taxon>Miltonvirus MAM1</taxon>
    </lineage>
</organism>